<evidence type="ECO:0000313" key="3">
    <source>
        <dbReference type="EMBL" id="PIE34383.1"/>
    </source>
</evidence>
<protein>
    <recommendedName>
        <fullName evidence="2">Predicted membrane protein YciQ-like C-terminal domain-containing protein</fullName>
    </recommendedName>
</protein>
<proteinExistence type="predicted"/>
<name>A0A2G6KFC7_9ACTN</name>
<sequence length="606" mass="64451">MLARTSRVRHVVVGLSIGFGALLALIGVVGQGVHPERYDAKTVVVTPIDPSTVRVIEYVDQDFGNRSSHGYQKLVPSDFGGVTEVTASSPDAPDRLGVSMVDGWTRIRVGDPDRTIRGQHRYVVSYTYPAVQLIDGHLYLDIVSPRGEAEGDYETTRFEVIVTGVEMDDLTCSAAPRGATGGCVLGREGEIYRAVVEPLRDGYGLTIGGRITQFVDPVAIDPPAIPPRRTPNQMPVVFAILLVGLASAIAAYRWLRRQGRNEVVGSGAADAAYASRSLTELPPPGMARPQPAGPTRLVSDDELAEMATIEFAPPKGVEPWIASVLLREKIDDETVQAWLSGMAGKDAIRFAEMESDLEISRGPRWSDCSPSDRVKLSGIVLTDPYRTGTYSASFAQGWKAILGYQRSVIRKSGWWRQGNPGGGPRGWASSFEAIMVGVLVMVLLLVFVTPLSFANPVIAVGLFGLIIPVTFAAVVYRNLAPSRTAVGSALALQVESFRRFLEASEARHVEWAWEHGLLREYSAWAVALGQADAWGSALEAANLPEPARLATTPLILYSAAPSMMASRVEPASSSAGGFSGGGFSGGGFSGGGFSGGGGGGGSSGSW</sequence>
<evidence type="ECO:0000313" key="4">
    <source>
        <dbReference type="Proteomes" id="UP000230914"/>
    </source>
</evidence>
<dbReference type="Proteomes" id="UP000230914">
    <property type="component" value="Unassembled WGS sequence"/>
</dbReference>
<evidence type="ECO:0000256" key="1">
    <source>
        <dbReference type="SAM" id="Phobius"/>
    </source>
</evidence>
<feature type="domain" description="Predicted membrane protein YciQ-like C-terminal" evidence="2">
    <location>
        <begin position="310"/>
        <end position="538"/>
    </location>
</feature>
<feature type="transmembrane region" description="Helical" evidence="1">
    <location>
        <begin position="236"/>
        <end position="255"/>
    </location>
</feature>
<dbReference type="Pfam" id="PF20990">
    <property type="entry name" value="DUF2207_C"/>
    <property type="match status" value="1"/>
</dbReference>
<keyword evidence="1" id="KW-1133">Transmembrane helix</keyword>
<organism evidence="3 4">
    <name type="scientific">Ilumatobacter coccineus</name>
    <dbReference type="NCBI Taxonomy" id="467094"/>
    <lineage>
        <taxon>Bacteria</taxon>
        <taxon>Bacillati</taxon>
        <taxon>Actinomycetota</taxon>
        <taxon>Acidimicrobiia</taxon>
        <taxon>Acidimicrobiales</taxon>
        <taxon>Ilumatobacteraceae</taxon>
        <taxon>Ilumatobacter</taxon>
    </lineage>
</organism>
<dbReference type="AlphaFoldDB" id="A0A2G6KFC7"/>
<comment type="caution">
    <text evidence="3">The sequence shown here is derived from an EMBL/GenBank/DDBJ whole genome shotgun (WGS) entry which is preliminary data.</text>
</comment>
<keyword evidence="1" id="KW-0812">Transmembrane</keyword>
<reference evidence="3 4" key="1">
    <citation type="submission" date="2017-10" db="EMBL/GenBank/DDBJ databases">
        <title>Novel microbial diversity and functional potential in the marine mammal oral microbiome.</title>
        <authorList>
            <person name="Dudek N.K."/>
            <person name="Sun C.L."/>
            <person name="Burstein D."/>
            <person name="Kantor R.S."/>
            <person name="Aliaga Goltsman D.S."/>
            <person name="Bik E.M."/>
            <person name="Thomas B.C."/>
            <person name="Banfield J.F."/>
            <person name="Relman D.A."/>
        </authorList>
    </citation>
    <scope>NUCLEOTIDE SEQUENCE [LARGE SCALE GENOMIC DNA]</scope>
    <source>
        <strain evidence="3">DOLJORAL78_61_10</strain>
    </source>
</reference>
<gene>
    <name evidence="3" type="ORF">CSA55_01030</name>
</gene>
<feature type="transmembrane region" description="Helical" evidence="1">
    <location>
        <begin position="457"/>
        <end position="476"/>
    </location>
</feature>
<dbReference type="EMBL" id="PDSL01000020">
    <property type="protein sequence ID" value="PIE34383.1"/>
    <property type="molecule type" value="Genomic_DNA"/>
</dbReference>
<dbReference type="InterPro" id="IPR048389">
    <property type="entry name" value="YciQ-like_C"/>
</dbReference>
<evidence type="ECO:0000259" key="2">
    <source>
        <dbReference type="Pfam" id="PF20990"/>
    </source>
</evidence>
<keyword evidence="1" id="KW-0472">Membrane</keyword>
<feature type="transmembrane region" description="Helical" evidence="1">
    <location>
        <begin position="433"/>
        <end position="451"/>
    </location>
</feature>
<accession>A0A2G6KFC7</accession>